<name>A0ABP9TTX2_9MICC</name>
<evidence type="ECO:0000313" key="3">
    <source>
        <dbReference type="Proteomes" id="UP001501257"/>
    </source>
</evidence>
<dbReference type="InterPro" id="IPR052186">
    <property type="entry name" value="Hydantoin_racemase-like"/>
</dbReference>
<proteinExistence type="inferred from homology"/>
<dbReference type="RefSeq" id="WP_210099449.1">
    <property type="nucleotide sequence ID" value="NZ_BAABLK010000037.1"/>
</dbReference>
<gene>
    <name evidence="2" type="ORF">GCM10025778_29340</name>
</gene>
<dbReference type="EMBL" id="BAABLK010000037">
    <property type="protein sequence ID" value="GAA5228400.1"/>
    <property type="molecule type" value="Genomic_DNA"/>
</dbReference>
<keyword evidence="3" id="KW-1185">Reference proteome</keyword>
<accession>A0ABP9TTX2</accession>
<protein>
    <submittedName>
        <fullName evidence="2">Aspartate/glutamate racemase family protein</fullName>
    </submittedName>
</protein>
<evidence type="ECO:0000313" key="2">
    <source>
        <dbReference type="EMBL" id="GAA5228400.1"/>
    </source>
</evidence>
<organism evidence="2 3">
    <name type="scientific">Paeniglutamicibacter antarcticus</name>
    <dbReference type="NCBI Taxonomy" id="494023"/>
    <lineage>
        <taxon>Bacteria</taxon>
        <taxon>Bacillati</taxon>
        <taxon>Actinomycetota</taxon>
        <taxon>Actinomycetes</taxon>
        <taxon>Micrococcales</taxon>
        <taxon>Micrococcaceae</taxon>
        <taxon>Paeniglutamicibacter</taxon>
    </lineage>
</organism>
<evidence type="ECO:0000256" key="1">
    <source>
        <dbReference type="ARBA" id="ARBA00038414"/>
    </source>
</evidence>
<comment type="similarity">
    <text evidence="1">Belongs to the HyuE racemase family.</text>
</comment>
<dbReference type="Gene3D" id="3.40.50.12500">
    <property type="match status" value="1"/>
</dbReference>
<dbReference type="Pfam" id="PF01177">
    <property type="entry name" value="Asp_Glu_race"/>
    <property type="match status" value="1"/>
</dbReference>
<reference evidence="3" key="1">
    <citation type="journal article" date="2019" name="Int. J. Syst. Evol. Microbiol.">
        <title>The Global Catalogue of Microorganisms (GCM) 10K type strain sequencing project: providing services to taxonomists for standard genome sequencing and annotation.</title>
        <authorList>
            <consortium name="The Broad Institute Genomics Platform"/>
            <consortium name="The Broad Institute Genome Sequencing Center for Infectious Disease"/>
            <person name="Wu L."/>
            <person name="Ma J."/>
        </authorList>
    </citation>
    <scope>NUCLEOTIDE SEQUENCE [LARGE SCALE GENOMIC DNA]</scope>
    <source>
        <strain evidence="3">JCM 18952</strain>
    </source>
</reference>
<dbReference type="InterPro" id="IPR053714">
    <property type="entry name" value="Iso_Racemase_Enz_sf"/>
</dbReference>
<dbReference type="PANTHER" id="PTHR28047">
    <property type="entry name" value="PROTEIN DCG1"/>
    <property type="match status" value="1"/>
</dbReference>
<dbReference type="InterPro" id="IPR015942">
    <property type="entry name" value="Asp/Glu/hydantoin_racemase"/>
</dbReference>
<dbReference type="Proteomes" id="UP001501257">
    <property type="component" value="Unassembled WGS sequence"/>
</dbReference>
<comment type="caution">
    <text evidence="2">The sequence shown here is derived from an EMBL/GenBank/DDBJ whole genome shotgun (WGS) entry which is preliminary data.</text>
</comment>
<sequence length="229" mass="23977">MLSDTPHRSDLLLLINPNSNTDTTSMMQTLAQEYFRKDSLRVVGITTVATPSMITDSTALKESVGPVLDAVRGYLAGSQGNEVAAVIIGAMGDPGRAELVTELRIPVIGIGQAAILTAASNDRPFAMATSTPELVSSLTGLVESHGCAEHFIGVELTSSSPLELAADPEAQFVQLRDATRRGLGHGARAVIIAGGPLADTARRIAQSEDIEVIEPISSACQMVMRALGL</sequence>
<dbReference type="PANTHER" id="PTHR28047:SF5">
    <property type="entry name" value="PROTEIN DCG1"/>
    <property type="match status" value="1"/>
</dbReference>